<dbReference type="Pfam" id="PF13505">
    <property type="entry name" value="OMP_b-brl"/>
    <property type="match status" value="1"/>
</dbReference>
<dbReference type="Gene3D" id="2.40.160.20">
    <property type="match status" value="1"/>
</dbReference>
<feature type="domain" description="Outer membrane protein beta-barrel" evidence="3">
    <location>
        <begin position="15"/>
        <end position="181"/>
    </location>
</feature>
<feature type="chain" id="PRO_5045292266" evidence="2">
    <location>
        <begin position="29"/>
        <end position="181"/>
    </location>
</feature>
<comment type="caution">
    <text evidence="4">The sequence shown here is derived from an EMBL/GenBank/DDBJ whole genome shotgun (WGS) entry which is preliminary data.</text>
</comment>
<dbReference type="EMBL" id="JAVXUR010000002">
    <property type="protein sequence ID" value="MDT8879352.1"/>
    <property type="molecule type" value="Genomic_DNA"/>
</dbReference>
<evidence type="ECO:0000256" key="1">
    <source>
        <dbReference type="ARBA" id="ARBA00022729"/>
    </source>
</evidence>
<name>A0ABU3NGG8_9GAMM</name>
<dbReference type="Proteomes" id="UP001255917">
    <property type="component" value="Unassembled WGS sequence"/>
</dbReference>
<dbReference type="InterPro" id="IPR011250">
    <property type="entry name" value="OMP/PagP_B-barrel"/>
</dbReference>
<keyword evidence="5" id="KW-1185">Reference proteome</keyword>
<evidence type="ECO:0000313" key="4">
    <source>
        <dbReference type="EMBL" id="MDT8879352.1"/>
    </source>
</evidence>
<feature type="signal peptide" evidence="2">
    <location>
        <begin position="1"/>
        <end position="28"/>
    </location>
</feature>
<evidence type="ECO:0000313" key="5">
    <source>
        <dbReference type="Proteomes" id="UP001255917"/>
    </source>
</evidence>
<sequence length="181" mass="18997">MPRTFFFRPLMAAGLASALALSAAPAMAAGTGFYVGAGAGETHADGDFDDETSHWKLTGGYHFGWLPLIDLGAEVSYVNTGELDGDVGGRSATLEVESFQAMGLAGLSFGPLGLYAKAGMADWDAKRRGRGLGDRSGTDPVYGVGARLGLFGLSGRLEYERIDADEINDLDMLTAGVIYTF</sequence>
<evidence type="ECO:0000256" key="2">
    <source>
        <dbReference type="SAM" id="SignalP"/>
    </source>
</evidence>
<reference evidence="5" key="1">
    <citation type="submission" date="2023-07" db="EMBL/GenBank/DDBJ databases">
        <title>Substrates and metabolic shifts associated with increased methane emissions in unrestored hypersaline salterns.</title>
        <authorList>
            <person name="Bueno De Mesquita C.P."/>
            <person name="Tringe S.G."/>
        </authorList>
    </citation>
    <scope>NUCLEOTIDE SEQUENCE [LARGE SCALE GENOMIC DNA]</scope>
    <source>
        <strain evidence="5">I4</strain>
    </source>
</reference>
<evidence type="ECO:0000259" key="3">
    <source>
        <dbReference type="Pfam" id="PF13505"/>
    </source>
</evidence>
<dbReference type="SUPFAM" id="SSF56925">
    <property type="entry name" value="OMPA-like"/>
    <property type="match status" value="1"/>
</dbReference>
<accession>A0ABU3NGG8</accession>
<dbReference type="InterPro" id="IPR027385">
    <property type="entry name" value="Beta-barrel_OMP"/>
</dbReference>
<dbReference type="RefSeq" id="WP_315586150.1">
    <property type="nucleotide sequence ID" value="NZ_JAVXUR010000002.1"/>
</dbReference>
<protein>
    <submittedName>
        <fullName evidence="4">Outer membrane beta-barrel protein</fullName>
    </submittedName>
</protein>
<keyword evidence="1 2" id="KW-0732">Signal</keyword>
<organism evidence="4 5">
    <name type="scientific">Halomonas saccharevitans</name>
    <dbReference type="NCBI Taxonomy" id="416872"/>
    <lineage>
        <taxon>Bacteria</taxon>
        <taxon>Pseudomonadati</taxon>
        <taxon>Pseudomonadota</taxon>
        <taxon>Gammaproteobacteria</taxon>
        <taxon>Oceanospirillales</taxon>
        <taxon>Halomonadaceae</taxon>
        <taxon>Halomonas</taxon>
    </lineage>
</organism>
<gene>
    <name evidence="4" type="ORF">RSO68_07710</name>
</gene>
<proteinExistence type="predicted"/>